<name>A0A1G6WS00_9BACT</name>
<dbReference type="AlphaFoldDB" id="A0A1G6WS00"/>
<dbReference type="EMBL" id="FNAC01000047">
    <property type="protein sequence ID" value="SDD68554.1"/>
    <property type="molecule type" value="Genomic_DNA"/>
</dbReference>
<gene>
    <name evidence="2" type="ORF">SAMN04488104_10478</name>
</gene>
<reference evidence="3" key="1">
    <citation type="submission" date="2016-10" db="EMBL/GenBank/DDBJ databases">
        <authorList>
            <person name="Varghese N."/>
            <person name="Submissions S."/>
        </authorList>
    </citation>
    <scope>NUCLEOTIDE SEQUENCE [LARGE SCALE GENOMIC DNA]</scope>
    <source>
        <strain evidence="3">DSM 23095</strain>
    </source>
</reference>
<dbReference type="OrthoDB" id="118896at2"/>
<keyword evidence="3" id="KW-1185">Reference proteome</keyword>
<accession>A0A1G6WS00</accession>
<dbReference type="RefSeq" id="WP_087941060.1">
    <property type="nucleotide sequence ID" value="NZ_FNAC01000047.1"/>
</dbReference>
<sequence>MKFFNINKIFSTTIIALLSTSLVLGQKTYTEKKENVNLNKYDTYDWVFNKDNIPDDKVLINGDMVLLYNNSTTNKHVKDAINVQMKAKGFSHDEKDPDMLVNFHILEYPTELRTYRLTNGQDYLGFGPRSMTTKMVPVDAGTVIVNFTDAESGAHVWQGFASGAFDAEELKDISKLEAKVISIFNDWNFEPFAEE</sequence>
<organism evidence="2 3">
    <name type="scientific">Algoriphagus faecimaris</name>
    <dbReference type="NCBI Taxonomy" id="686796"/>
    <lineage>
        <taxon>Bacteria</taxon>
        <taxon>Pseudomonadati</taxon>
        <taxon>Bacteroidota</taxon>
        <taxon>Cytophagia</taxon>
        <taxon>Cytophagales</taxon>
        <taxon>Cyclobacteriaceae</taxon>
        <taxon>Algoriphagus</taxon>
    </lineage>
</organism>
<evidence type="ECO:0000259" key="1">
    <source>
        <dbReference type="Pfam" id="PF13590"/>
    </source>
</evidence>
<proteinExistence type="predicted"/>
<dbReference type="Pfam" id="PF13590">
    <property type="entry name" value="DUF4136"/>
    <property type="match status" value="1"/>
</dbReference>
<evidence type="ECO:0000313" key="3">
    <source>
        <dbReference type="Proteomes" id="UP000199060"/>
    </source>
</evidence>
<feature type="domain" description="DUF4136" evidence="1">
    <location>
        <begin position="29"/>
        <end position="186"/>
    </location>
</feature>
<evidence type="ECO:0000313" key="2">
    <source>
        <dbReference type="EMBL" id="SDD68554.1"/>
    </source>
</evidence>
<dbReference type="Proteomes" id="UP000199060">
    <property type="component" value="Unassembled WGS sequence"/>
</dbReference>
<dbReference type="STRING" id="686796.SAMN04488104_10478"/>
<dbReference type="InterPro" id="IPR025411">
    <property type="entry name" value="DUF4136"/>
</dbReference>
<protein>
    <recommendedName>
        <fullName evidence="1">DUF4136 domain-containing protein</fullName>
    </recommendedName>
</protein>
<dbReference type="Gene3D" id="3.30.160.670">
    <property type="match status" value="1"/>
</dbReference>